<dbReference type="AlphaFoldDB" id="R2QW90"/>
<evidence type="ECO:0000256" key="1">
    <source>
        <dbReference type="SAM" id="Coils"/>
    </source>
</evidence>
<comment type="caution">
    <text evidence="2">The sequence shown here is derived from an EMBL/GenBank/DDBJ whole genome shotgun (WGS) entry which is preliminary data.</text>
</comment>
<dbReference type="eggNOG" id="COG1196">
    <property type="taxonomic scope" value="Bacteria"/>
</dbReference>
<reference evidence="2 4" key="1">
    <citation type="submission" date="2013-02" db="EMBL/GenBank/DDBJ databases">
        <title>The Genome Sequence of Enterococcus malodoratus ATCC_43197.</title>
        <authorList>
            <consortium name="The Broad Institute Genome Sequencing Platform"/>
            <consortium name="The Broad Institute Genome Sequencing Center for Infectious Disease"/>
            <person name="Earl A.M."/>
            <person name="Gilmore M.S."/>
            <person name="Lebreton F."/>
            <person name="Walker B."/>
            <person name="Young S.K."/>
            <person name="Zeng Q."/>
            <person name="Gargeya S."/>
            <person name="Fitzgerald M."/>
            <person name="Haas B."/>
            <person name="Abouelleil A."/>
            <person name="Alvarado L."/>
            <person name="Arachchi H.M."/>
            <person name="Berlin A.M."/>
            <person name="Chapman S.B."/>
            <person name="Dewar J."/>
            <person name="Goldberg J."/>
            <person name="Griggs A."/>
            <person name="Gujja S."/>
            <person name="Hansen M."/>
            <person name="Howarth C."/>
            <person name="Imamovic A."/>
            <person name="Larimer J."/>
            <person name="McCowan C."/>
            <person name="Murphy C."/>
            <person name="Neiman D."/>
            <person name="Pearson M."/>
            <person name="Priest M."/>
            <person name="Roberts A."/>
            <person name="Saif S."/>
            <person name="Shea T."/>
            <person name="Sisk P."/>
            <person name="Sykes S."/>
            <person name="Wortman J."/>
            <person name="Nusbaum C."/>
            <person name="Birren B."/>
        </authorList>
    </citation>
    <scope>NUCLEOTIDE SEQUENCE [LARGE SCALE GENOMIC DNA]</scope>
    <source>
        <strain evidence="2 4">ATCC 43197</strain>
    </source>
</reference>
<keyword evidence="5" id="KW-1185">Reference proteome</keyword>
<organism evidence="2 4">
    <name type="scientific">Enterococcus malodoratus ATCC 43197</name>
    <dbReference type="NCBI Taxonomy" id="1158601"/>
    <lineage>
        <taxon>Bacteria</taxon>
        <taxon>Bacillati</taxon>
        <taxon>Bacillota</taxon>
        <taxon>Bacilli</taxon>
        <taxon>Lactobacillales</taxon>
        <taxon>Enterococcaceae</taxon>
        <taxon>Enterococcus</taxon>
    </lineage>
</organism>
<dbReference type="EMBL" id="AJAK01000019">
    <property type="protein sequence ID" value="EOH75735.1"/>
    <property type="molecule type" value="Genomic_DNA"/>
</dbReference>
<evidence type="ECO:0000313" key="3">
    <source>
        <dbReference type="EMBL" id="EOT67562.1"/>
    </source>
</evidence>
<dbReference type="RefSeq" id="WP_010741545.1">
    <property type="nucleotide sequence ID" value="NZ_KB946251.1"/>
</dbReference>
<dbReference type="EMBL" id="ASWA01000003">
    <property type="protein sequence ID" value="EOT67562.1"/>
    <property type="molecule type" value="Genomic_DNA"/>
</dbReference>
<evidence type="ECO:0000313" key="2">
    <source>
        <dbReference type="EMBL" id="EOH75735.1"/>
    </source>
</evidence>
<keyword evidence="1" id="KW-0175">Coiled coil</keyword>
<sequence length="365" mass="43130">MTAQQKKNGWFFNKNIIDEINSVPEEEIMIEERPSPSLERPAPKKIDELTELKRQVTEKDELIEQVKRDTALEKQRLMKENDKYKQALLRTGEEKAENRRQIQDLEAETRRNRQEIQRLQENKETGYLKEQLDQAEEEINTLKAALENTQTLETELQEARQQIREFTVNQKDDAYQHHEELQKVERQMDSVVNELQEKEELVAQLDQLIVEKDQLILEKDELVQQVIQDQKQQESIVETELVSELQHQITTLQTENEQLKQEAIHSQHEIGEVLISARRQANRMVEKAKLDAQRIVKDSEAELQTIHDRAKEISCEVDESRQTIMSIYEELKSRVDQLAQSNVPNLEEIKERYEYPKVSVLSRKE</sequence>
<name>R2QW90_9ENTE</name>
<dbReference type="PATRIC" id="fig|1158601.3.peg.2704"/>
<evidence type="ECO:0000313" key="5">
    <source>
        <dbReference type="Proteomes" id="UP000014148"/>
    </source>
</evidence>
<dbReference type="Proteomes" id="UP000014148">
    <property type="component" value="Unassembled WGS sequence"/>
</dbReference>
<dbReference type="OrthoDB" id="2177646at2"/>
<protein>
    <submittedName>
        <fullName evidence="2">Uncharacterized protein</fullName>
    </submittedName>
</protein>
<accession>R2QW90</accession>
<gene>
    <name evidence="3" type="ORF">I585_03083</name>
    <name evidence="2" type="ORF">UAI_02744</name>
</gene>
<dbReference type="Proteomes" id="UP000013783">
    <property type="component" value="Unassembled WGS sequence"/>
</dbReference>
<reference evidence="3 5" key="2">
    <citation type="submission" date="2013-03" db="EMBL/GenBank/DDBJ databases">
        <title>The Genome Sequence of Enterococcus malodoratus ATCC_43197 (PacBio/Illumina hybrid assembly).</title>
        <authorList>
            <consortium name="The Broad Institute Genomics Platform"/>
            <consortium name="The Broad Institute Genome Sequencing Center for Infectious Disease"/>
            <person name="Earl A."/>
            <person name="Russ C."/>
            <person name="Gilmore M."/>
            <person name="Surin D."/>
            <person name="Walker B."/>
            <person name="Young S."/>
            <person name="Zeng Q."/>
            <person name="Gargeya S."/>
            <person name="Fitzgerald M."/>
            <person name="Haas B."/>
            <person name="Abouelleil A."/>
            <person name="Allen A.W."/>
            <person name="Alvarado L."/>
            <person name="Arachchi H.M."/>
            <person name="Berlin A.M."/>
            <person name="Chapman S.B."/>
            <person name="Gainer-Dewar J."/>
            <person name="Goldberg J."/>
            <person name="Griggs A."/>
            <person name="Gujja S."/>
            <person name="Hansen M."/>
            <person name="Howarth C."/>
            <person name="Imamovic A."/>
            <person name="Ireland A."/>
            <person name="Larimer J."/>
            <person name="McCowan C."/>
            <person name="Murphy C."/>
            <person name="Pearson M."/>
            <person name="Poon T.W."/>
            <person name="Priest M."/>
            <person name="Roberts A."/>
            <person name="Saif S."/>
            <person name="Shea T."/>
            <person name="Sisk P."/>
            <person name="Sykes S."/>
            <person name="Wortman J."/>
            <person name="Nusbaum C."/>
            <person name="Birren B."/>
        </authorList>
    </citation>
    <scope>NUCLEOTIDE SEQUENCE [LARGE SCALE GENOMIC DNA]</scope>
    <source>
        <strain evidence="3 5">ATCC 43197</strain>
    </source>
</reference>
<feature type="coiled-coil region" evidence="1">
    <location>
        <begin position="49"/>
        <end position="269"/>
    </location>
</feature>
<dbReference type="STRING" id="71451.RV07_GL003966"/>
<proteinExistence type="predicted"/>
<evidence type="ECO:0000313" key="4">
    <source>
        <dbReference type="Proteomes" id="UP000013783"/>
    </source>
</evidence>